<dbReference type="EMBL" id="HACA01029409">
    <property type="protein sequence ID" value="CDW46770.1"/>
    <property type="molecule type" value="Transcribed_RNA"/>
</dbReference>
<reference evidence="1" key="1">
    <citation type="submission" date="2014-05" db="EMBL/GenBank/DDBJ databases">
        <authorList>
            <person name="Chronopoulou M."/>
        </authorList>
    </citation>
    <scope>NUCLEOTIDE SEQUENCE</scope>
    <source>
        <tissue evidence="1">Whole organism</tissue>
    </source>
</reference>
<evidence type="ECO:0000313" key="1">
    <source>
        <dbReference type="EMBL" id="CDW46770.1"/>
    </source>
</evidence>
<protein>
    <submittedName>
        <fullName evidence="1">Uncharacterized protein</fullName>
    </submittedName>
</protein>
<organism evidence="1">
    <name type="scientific">Lepeophtheirus salmonis</name>
    <name type="common">Salmon louse</name>
    <name type="synonym">Caligus salmonis</name>
    <dbReference type="NCBI Taxonomy" id="72036"/>
    <lineage>
        <taxon>Eukaryota</taxon>
        <taxon>Metazoa</taxon>
        <taxon>Ecdysozoa</taxon>
        <taxon>Arthropoda</taxon>
        <taxon>Crustacea</taxon>
        <taxon>Multicrustacea</taxon>
        <taxon>Hexanauplia</taxon>
        <taxon>Copepoda</taxon>
        <taxon>Siphonostomatoida</taxon>
        <taxon>Caligidae</taxon>
        <taxon>Lepeophtheirus</taxon>
    </lineage>
</organism>
<sequence>MSPSYDTSEALAKSTPNPI</sequence>
<proteinExistence type="predicted"/>
<name>A0A0K2V8W1_LEPSM</name>
<accession>A0A0K2V8W1</accession>
<dbReference type="AlphaFoldDB" id="A0A0K2V8W1"/>